<feature type="domain" description="DNA polymerase III delta N-terminal" evidence="9">
    <location>
        <begin position="19"/>
        <end position="144"/>
    </location>
</feature>
<dbReference type="InterPro" id="IPR048466">
    <property type="entry name" value="DNA_pol3_delta-like_C"/>
</dbReference>
<dbReference type="Gene3D" id="1.10.8.60">
    <property type="match status" value="1"/>
</dbReference>
<dbReference type="PANTHER" id="PTHR34388:SF1">
    <property type="entry name" value="DNA POLYMERASE III SUBUNIT DELTA"/>
    <property type="match status" value="1"/>
</dbReference>
<dbReference type="AlphaFoldDB" id="A0A841SY41"/>
<dbReference type="NCBIfam" id="TIGR01128">
    <property type="entry name" value="holA"/>
    <property type="match status" value="1"/>
</dbReference>
<evidence type="ECO:0000256" key="6">
    <source>
        <dbReference type="ARBA" id="ARBA00022932"/>
    </source>
</evidence>
<dbReference type="Gene3D" id="1.20.272.10">
    <property type="match status" value="1"/>
</dbReference>
<proteinExistence type="inferred from homology"/>
<accession>A0A841SY41</accession>
<dbReference type="PANTHER" id="PTHR34388">
    <property type="entry name" value="DNA POLYMERASE III SUBUNIT DELTA"/>
    <property type="match status" value="1"/>
</dbReference>
<feature type="domain" description="DNA polymerase III delta subunit-like C-terminal" evidence="10">
    <location>
        <begin position="217"/>
        <end position="336"/>
    </location>
</feature>
<dbReference type="Proteomes" id="UP000535838">
    <property type="component" value="Unassembled WGS sequence"/>
</dbReference>
<dbReference type="SUPFAM" id="SSF52540">
    <property type="entry name" value="P-loop containing nucleoside triphosphate hydrolases"/>
    <property type="match status" value="1"/>
</dbReference>
<evidence type="ECO:0000256" key="3">
    <source>
        <dbReference type="ARBA" id="ARBA00022679"/>
    </source>
</evidence>
<keyword evidence="4 11" id="KW-0548">Nucleotidyltransferase</keyword>
<dbReference type="InterPro" id="IPR008921">
    <property type="entry name" value="DNA_pol3_clamp-load_cplx_C"/>
</dbReference>
<evidence type="ECO:0000313" key="12">
    <source>
        <dbReference type="Proteomes" id="UP000535838"/>
    </source>
</evidence>
<evidence type="ECO:0000259" key="9">
    <source>
        <dbReference type="Pfam" id="PF06144"/>
    </source>
</evidence>
<dbReference type="Pfam" id="PF06144">
    <property type="entry name" value="DNA_pol3_delta"/>
    <property type="match status" value="1"/>
</dbReference>
<dbReference type="EC" id="2.7.7.7" evidence="1"/>
<keyword evidence="3 11" id="KW-0808">Transferase</keyword>
<keyword evidence="6" id="KW-0239">DNA-directed DNA polymerase</keyword>
<evidence type="ECO:0000256" key="7">
    <source>
        <dbReference type="ARBA" id="ARBA00034754"/>
    </source>
</evidence>
<dbReference type="GO" id="GO:0003887">
    <property type="term" value="F:DNA-directed DNA polymerase activity"/>
    <property type="evidence" value="ECO:0007669"/>
    <property type="project" value="UniProtKB-KW"/>
</dbReference>
<dbReference type="InterPro" id="IPR005790">
    <property type="entry name" value="DNA_polIII_delta"/>
</dbReference>
<evidence type="ECO:0000256" key="2">
    <source>
        <dbReference type="ARBA" id="ARBA00017703"/>
    </source>
</evidence>
<evidence type="ECO:0000256" key="8">
    <source>
        <dbReference type="ARBA" id="ARBA00049244"/>
    </source>
</evidence>
<organism evidence="11 12">
    <name type="scientific">Cohnella thailandensis</name>
    <dbReference type="NCBI Taxonomy" id="557557"/>
    <lineage>
        <taxon>Bacteria</taxon>
        <taxon>Bacillati</taxon>
        <taxon>Bacillota</taxon>
        <taxon>Bacilli</taxon>
        <taxon>Bacillales</taxon>
        <taxon>Paenibacillaceae</taxon>
        <taxon>Cohnella</taxon>
    </lineage>
</organism>
<sequence length="343" mass="38613">MEARKALREVREGKIKPYYILFGLESYLVQEFTEKLTAKLIEAEHRDLGVIRFSTAESPLDEILDEAETMPFLVPSKLVLVRDSVVFGTGRESAKIEHRAERLLEYMKQPMDSTVLVFIVPHEKLDERKKLVKLAKEKEAVVSFTPLPAEELMQWISKRIESQGRQSDPGAVEELLRRVGPDMSSLAAETDKLCLHAGEYGKVTVDSVATLVPASTEQSVFKLTEEIASLRTDRALALYYDLLKQKEEPIKLVALLVRQFRHMLFVKELGKQGYTPQQMAGQIGLHPYAVKVTADQAKGFSSERLSSVLERLAELDYEMKTGRVEKTLGLELFLLKTGSEGGG</sequence>
<gene>
    <name evidence="11" type="primary">holA</name>
    <name evidence="11" type="ORF">H7B67_18830</name>
</gene>
<dbReference type="InterPro" id="IPR010372">
    <property type="entry name" value="DNA_pol3_delta_N"/>
</dbReference>
<comment type="similarity">
    <text evidence="7">Belongs to the DNA polymerase HolA subunit family.</text>
</comment>
<dbReference type="Pfam" id="PF21694">
    <property type="entry name" value="DNA_pol3_delta_C"/>
    <property type="match status" value="1"/>
</dbReference>
<evidence type="ECO:0000256" key="5">
    <source>
        <dbReference type="ARBA" id="ARBA00022705"/>
    </source>
</evidence>
<evidence type="ECO:0000256" key="4">
    <source>
        <dbReference type="ARBA" id="ARBA00022695"/>
    </source>
</evidence>
<comment type="catalytic activity">
    <reaction evidence="8">
        <text>DNA(n) + a 2'-deoxyribonucleoside 5'-triphosphate = DNA(n+1) + diphosphate</text>
        <dbReference type="Rhea" id="RHEA:22508"/>
        <dbReference type="Rhea" id="RHEA-COMP:17339"/>
        <dbReference type="Rhea" id="RHEA-COMP:17340"/>
        <dbReference type="ChEBI" id="CHEBI:33019"/>
        <dbReference type="ChEBI" id="CHEBI:61560"/>
        <dbReference type="ChEBI" id="CHEBI:173112"/>
        <dbReference type="EC" id="2.7.7.7"/>
    </reaction>
</comment>
<evidence type="ECO:0000313" key="11">
    <source>
        <dbReference type="EMBL" id="MBB6636182.1"/>
    </source>
</evidence>
<name>A0A841SY41_9BACL</name>
<comment type="caution">
    <text evidence="11">The sequence shown here is derived from an EMBL/GenBank/DDBJ whole genome shotgun (WGS) entry which is preliminary data.</text>
</comment>
<reference evidence="11 12" key="1">
    <citation type="submission" date="2020-08" db="EMBL/GenBank/DDBJ databases">
        <title>Cohnella phylogeny.</title>
        <authorList>
            <person name="Dunlap C."/>
        </authorList>
    </citation>
    <scope>NUCLEOTIDE SEQUENCE [LARGE SCALE GENOMIC DNA]</scope>
    <source>
        <strain evidence="11 12">DSM 25241</strain>
    </source>
</reference>
<dbReference type="Gene3D" id="3.40.50.300">
    <property type="entry name" value="P-loop containing nucleotide triphosphate hydrolases"/>
    <property type="match status" value="1"/>
</dbReference>
<dbReference type="GO" id="GO:0009360">
    <property type="term" value="C:DNA polymerase III complex"/>
    <property type="evidence" value="ECO:0007669"/>
    <property type="project" value="InterPro"/>
</dbReference>
<evidence type="ECO:0000256" key="1">
    <source>
        <dbReference type="ARBA" id="ARBA00012417"/>
    </source>
</evidence>
<keyword evidence="12" id="KW-1185">Reference proteome</keyword>
<evidence type="ECO:0000259" key="10">
    <source>
        <dbReference type="Pfam" id="PF21694"/>
    </source>
</evidence>
<dbReference type="InterPro" id="IPR027417">
    <property type="entry name" value="P-loop_NTPase"/>
</dbReference>
<protein>
    <recommendedName>
        <fullName evidence="2">DNA polymerase III subunit delta</fullName>
        <ecNumber evidence="1">2.7.7.7</ecNumber>
    </recommendedName>
</protein>
<dbReference type="GO" id="GO:0003677">
    <property type="term" value="F:DNA binding"/>
    <property type="evidence" value="ECO:0007669"/>
    <property type="project" value="InterPro"/>
</dbReference>
<dbReference type="SUPFAM" id="SSF48019">
    <property type="entry name" value="post-AAA+ oligomerization domain-like"/>
    <property type="match status" value="1"/>
</dbReference>
<dbReference type="EMBL" id="JACJVQ010000017">
    <property type="protein sequence ID" value="MBB6636182.1"/>
    <property type="molecule type" value="Genomic_DNA"/>
</dbReference>
<dbReference type="RefSeq" id="WP_185121407.1">
    <property type="nucleotide sequence ID" value="NZ_JACJVQ010000017.1"/>
</dbReference>
<keyword evidence="5" id="KW-0235">DNA replication</keyword>
<dbReference type="GO" id="GO:0006261">
    <property type="term" value="P:DNA-templated DNA replication"/>
    <property type="evidence" value="ECO:0007669"/>
    <property type="project" value="TreeGrafter"/>
</dbReference>